<dbReference type="EMBL" id="LN714490">
    <property type="protein sequence ID" value="CEL71615.1"/>
    <property type="molecule type" value="Genomic_DNA"/>
</dbReference>
<accession>A0A0F7UND4</accession>
<feature type="transmembrane region" description="Helical" evidence="2">
    <location>
        <begin position="167"/>
        <end position="186"/>
    </location>
</feature>
<gene>
    <name evidence="3" type="ORF">BN1205_040860</name>
</gene>
<protein>
    <recommendedName>
        <fullName evidence="4">Transmembrane protein</fullName>
    </recommendedName>
</protein>
<keyword evidence="2" id="KW-0472">Membrane</keyword>
<evidence type="ECO:0000313" key="3">
    <source>
        <dbReference type="EMBL" id="CEL71615.1"/>
    </source>
</evidence>
<organism evidence="3">
    <name type="scientific">Toxoplasma gondii (strain ATCC 50861 / VEG)</name>
    <dbReference type="NCBI Taxonomy" id="432359"/>
    <lineage>
        <taxon>Eukaryota</taxon>
        <taxon>Sar</taxon>
        <taxon>Alveolata</taxon>
        <taxon>Apicomplexa</taxon>
        <taxon>Conoidasida</taxon>
        <taxon>Coccidia</taxon>
        <taxon>Eucoccidiorida</taxon>
        <taxon>Eimeriorina</taxon>
        <taxon>Sarcocystidae</taxon>
        <taxon>Toxoplasma</taxon>
    </lineage>
</organism>
<keyword evidence="2" id="KW-1133">Transmembrane helix</keyword>
<reference evidence="3" key="1">
    <citation type="journal article" date="2015" name="PLoS ONE">
        <title>Comprehensive Evaluation of Toxoplasma gondii VEG and Neospora caninum LIV Genomes with Tachyzoite Stage Transcriptome and Proteome Defines Novel Transcript Features.</title>
        <authorList>
            <person name="Ramaprasad A."/>
            <person name="Mourier T."/>
            <person name="Naeem R."/>
            <person name="Malas T.B."/>
            <person name="Moussa E."/>
            <person name="Panigrahi A."/>
            <person name="Vermont S.J."/>
            <person name="Otto T.D."/>
            <person name="Wastling J."/>
            <person name="Pain A."/>
        </authorList>
    </citation>
    <scope>NUCLEOTIDE SEQUENCE</scope>
    <source>
        <strain evidence="3">VEG</strain>
    </source>
</reference>
<sequence length="188" mass="20786">MFVFRGEKTTSLFHPHIFCTFTPSLTRNSSSPPEMALLHYLTRGVCTPRFLGQQTRAFSVQGGLNRFFNASSALNSPFSKVSSNILSSTSLRPIQGESARSVRRSCDFQGCLAFPTFSRSFTSTSGQGSSPATNGKGAEEPHNAYPETPLHFYRATPYSEGSINHRFFYINLIFLLFVYDVGSAVVDL</sequence>
<name>A0A0F7UND4_TOXGV</name>
<evidence type="ECO:0008006" key="4">
    <source>
        <dbReference type="Google" id="ProtNLM"/>
    </source>
</evidence>
<keyword evidence="2" id="KW-0812">Transmembrane</keyword>
<feature type="compositionally biased region" description="Low complexity" evidence="1">
    <location>
        <begin position="121"/>
        <end position="131"/>
    </location>
</feature>
<evidence type="ECO:0000256" key="1">
    <source>
        <dbReference type="SAM" id="MobiDB-lite"/>
    </source>
</evidence>
<evidence type="ECO:0000256" key="2">
    <source>
        <dbReference type="SAM" id="Phobius"/>
    </source>
</evidence>
<feature type="region of interest" description="Disordered" evidence="1">
    <location>
        <begin position="121"/>
        <end position="143"/>
    </location>
</feature>
<dbReference type="AlphaFoldDB" id="A0A0F7UND4"/>
<proteinExistence type="predicted"/>